<keyword evidence="2" id="KW-1185">Reference proteome</keyword>
<name>A0A915JFA8_ROMCU</name>
<organism evidence="2 3">
    <name type="scientific">Romanomermis culicivorax</name>
    <name type="common">Nematode worm</name>
    <dbReference type="NCBI Taxonomy" id="13658"/>
    <lineage>
        <taxon>Eukaryota</taxon>
        <taxon>Metazoa</taxon>
        <taxon>Ecdysozoa</taxon>
        <taxon>Nematoda</taxon>
        <taxon>Enoplea</taxon>
        <taxon>Dorylaimia</taxon>
        <taxon>Mermithida</taxon>
        <taxon>Mermithoidea</taxon>
        <taxon>Mermithidae</taxon>
        <taxon>Romanomermis</taxon>
    </lineage>
</organism>
<accession>A0A915JFA8</accession>
<evidence type="ECO:0000256" key="1">
    <source>
        <dbReference type="SAM" id="MobiDB-lite"/>
    </source>
</evidence>
<dbReference type="Proteomes" id="UP000887565">
    <property type="component" value="Unplaced"/>
</dbReference>
<protein>
    <submittedName>
        <fullName evidence="3">Uncharacterized protein</fullName>
    </submittedName>
</protein>
<evidence type="ECO:0000313" key="3">
    <source>
        <dbReference type="WBParaSite" id="nRc.2.0.1.t24500-RA"/>
    </source>
</evidence>
<reference evidence="3" key="1">
    <citation type="submission" date="2022-11" db="UniProtKB">
        <authorList>
            <consortium name="WormBaseParasite"/>
        </authorList>
    </citation>
    <scope>IDENTIFICATION</scope>
</reference>
<feature type="compositionally biased region" description="Polar residues" evidence="1">
    <location>
        <begin position="1"/>
        <end position="13"/>
    </location>
</feature>
<dbReference type="AlphaFoldDB" id="A0A915JFA8"/>
<dbReference type="WBParaSite" id="nRc.2.0.1.t24500-RA">
    <property type="protein sequence ID" value="nRc.2.0.1.t24500-RA"/>
    <property type="gene ID" value="nRc.2.0.1.g24500"/>
</dbReference>
<sequence length="60" mass="6378">MDDSTVPTNPSSSRRQKNNVKTAAADAKCQKSQNVVNGTEICGGRRGRKRGTGGASMRKL</sequence>
<evidence type="ECO:0000313" key="2">
    <source>
        <dbReference type="Proteomes" id="UP000887565"/>
    </source>
</evidence>
<feature type="region of interest" description="Disordered" evidence="1">
    <location>
        <begin position="39"/>
        <end position="60"/>
    </location>
</feature>
<proteinExistence type="predicted"/>
<feature type="region of interest" description="Disordered" evidence="1">
    <location>
        <begin position="1"/>
        <end position="26"/>
    </location>
</feature>